<dbReference type="AlphaFoldDB" id="A0A9P7N6R4"/>
<evidence type="ECO:0000256" key="8">
    <source>
        <dbReference type="SAM" id="Phobius"/>
    </source>
</evidence>
<dbReference type="GO" id="GO:0005227">
    <property type="term" value="F:calcium-activated cation channel activity"/>
    <property type="evidence" value="ECO:0007669"/>
    <property type="project" value="InterPro"/>
</dbReference>
<evidence type="ECO:0000259" key="12">
    <source>
        <dbReference type="Pfam" id="PF14703"/>
    </source>
</evidence>
<feature type="region of interest" description="Disordered" evidence="7">
    <location>
        <begin position="861"/>
        <end position="892"/>
    </location>
</feature>
<evidence type="ECO:0000256" key="2">
    <source>
        <dbReference type="ARBA" id="ARBA00007779"/>
    </source>
</evidence>
<evidence type="ECO:0000313" key="14">
    <source>
        <dbReference type="Proteomes" id="UP000748025"/>
    </source>
</evidence>
<evidence type="ECO:0000256" key="4">
    <source>
        <dbReference type="ARBA" id="ARBA00022692"/>
    </source>
</evidence>
<dbReference type="PANTHER" id="PTHR13018:SF26">
    <property type="entry name" value="DOMAIN PROTEIN, PUTATIVE (AFU_ORTHOLOGUE AFUA_5G10920)-RELATED"/>
    <property type="match status" value="1"/>
</dbReference>
<dbReference type="OrthoDB" id="1076608at2759"/>
<comment type="subcellular location">
    <subcellularLocation>
        <location evidence="1">Membrane</location>
        <topology evidence="1">Multi-pass membrane protein</topology>
    </subcellularLocation>
</comment>
<evidence type="ECO:0000259" key="9">
    <source>
        <dbReference type="Pfam" id="PF02714"/>
    </source>
</evidence>
<dbReference type="Proteomes" id="UP000748025">
    <property type="component" value="Unassembled WGS sequence"/>
</dbReference>
<keyword evidence="14" id="KW-1185">Reference proteome</keyword>
<feature type="transmembrane region" description="Helical" evidence="8">
    <location>
        <begin position="550"/>
        <end position="576"/>
    </location>
</feature>
<evidence type="ECO:0000256" key="6">
    <source>
        <dbReference type="ARBA" id="ARBA00023136"/>
    </source>
</evidence>
<feature type="transmembrane region" description="Helical" evidence="8">
    <location>
        <begin position="412"/>
        <end position="437"/>
    </location>
</feature>
<feature type="transmembrane region" description="Helical" evidence="8">
    <location>
        <begin position="667"/>
        <end position="685"/>
    </location>
</feature>
<dbReference type="InterPro" id="IPR032880">
    <property type="entry name" value="CSC1/OSCA1-like_N"/>
</dbReference>
<dbReference type="GO" id="GO:0005886">
    <property type="term" value="C:plasma membrane"/>
    <property type="evidence" value="ECO:0007669"/>
    <property type="project" value="TreeGrafter"/>
</dbReference>
<gene>
    <name evidence="13" type="ORF">E4U43_003739</name>
</gene>
<protein>
    <submittedName>
        <fullName evidence="13">Uncharacterized protein</fullName>
    </submittedName>
</protein>
<dbReference type="EMBL" id="SRPW01002484">
    <property type="protein sequence ID" value="KAG5992524.1"/>
    <property type="molecule type" value="Genomic_DNA"/>
</dbReference>
<feature type="transmembrane region" description="Helical" evidence="8">
    <location>
        <begin position="597"/>
        <end position="619"/>
    </location>
</feature>
<feature type="transmembrane region" description="Helical" evidence="8">
    <location>
        <begin position="457"/>
        <end position="484"/>
    </location>
</feature>
<dbReference type="Pfam" id="PF02714">
    <property type="entry name" value="RSN1_7TM"/>
    <property type="match status" value="1"/>
</dbReference>
<evidence type="ECO:0000259" key="11">
    <source>
        <dbReference type="Pfam" id="PF13967"/>
    </source>
</evidence>
<accession>A0A9P7N6R4</accession>
<sequence length="892" mass="99756">MGSFISWINENAPPDQNAGSNASDESNKPQSLWGMILTLGPVLLISLVWIVLFLIFRRSQRRFYAPRTYIGGRSERSPEMPGGFFNWFGSFWKIPDAYALTHQTLDAYLFLRYLKICTIICLVSLFITWPILFPINATGEGLGNQLDILSFGNVNVDKKPNYFYAHCFVAWVVYGFLLYMITRECIYYINLRQAYLLTPHYAKRISARTVLFTSVPQEYLDEAKVRQMFNNAVKNVWVAGNTKELDKQVEERDKVAMKLEGAEVKLIVAVNKARAKSLKKGGNDGGDAAQDAETADVISRWVPDKKRPSHRLGFLGLFGKKVDTIEWARAELEKSIPAIEKAQIEWKQNGNYTKVGSLFVEFHTQADAQAAYQVITHHQALHMSPKAIGVKPQDVIWKNLSIPWWQLILRRYAVYAIIAAMIIFWAIPVAVVAIISKVSFLQTLPGLTWIASIPEKILGFISGLLPSVAIAILMSLVPVIMRALAKVAGCRTNSEAELYTQNSYFVFQVVQVFLWRSIADAAVGAIIKIAQNPTMVFSLLGSTLPSTSNFYISYFIVQGITIATSTVTQVVGLFIFRILYKFLASTPRAKYTKWTTLSAILWGSLLPVYTNMVCISIIYSVIAPLVLFWSTLGLFLFYLAFRYNILFVSDTAVDTQGLIYPRALKQLFTGIYIGEIVMIGLFSVVKSPGPAVLMAAFLVFTILYHITFSRSIGPLLDGLPRTLETQEAIFQAEGGGAGRLEPGSKDVSNSAAPGVPGASGEKEVVEGSDYGVQKKKGNMFTRFFKPWLFADYASLRHMVPHEHDINFAQLQSSGENAERDAYFPPSVNSEPPHLWVPEDALGVSKHEIALTSRVIPISDKGAHLDEKNNPTWSEDLTNEENLPPIHNEKAYY</sequence>
<dbReference type="InterPro" id="IPR022257">
    <property type="entry name" value="PHM7_ext"/>
</dbReference>
<feature type="transmembrane region" description="Helical" evidence="8">
    <location>
        <begin position="113"/>
        <end position="132"/>
    </location>
</feature>
<organism evidence="13 14">
    <name type="scientific">Claviceps pusilla</name>
    <dbReference type="NCBI Taxonomy" id="123648"/>
    <lineage>
        <taxon>Eukaryota</taxon>
        <taxon>Fungi</taxon>
        <taxon>Dikarya</taxon>
        <taxon>Ascomycota</taxon>
        <taxon>Pezizomycotina</taxon>
        <taxon>Sordariomycetes</taxon>
        <taxon>Hypocreomycetidae</taxon>
        <taxon>Hypocreales</taxon>
        <taxon>Clavicipitaceae</taxon>
        <taxon>Claviceps</taxon>
    </lineage>
</organism>
<dbReference type="Pfam" id="PF13967">
    <property type="entry name" value="RSN1_TM"/>
    <property type="match status" value="1"/>
</dbReference>
<evidence type="ECO:0000259" key="10">
    <source>
        <dbReference type="Pfam" id="PF12621"/>
    </source>
</evidence>
<keyword evidence="6 8" id="KW-0472">Membrane</keyword>
<dbReference type="InterPro" id="IPR027815">
    <property type="entry name" value="CSC1/OSCA1-like_cyt"/>
</dbReference>
<evidence type="ECO:0000256" key="5">
    <source>
        <dbReference type="ARBA" id="ARBA00022989"/>
    </source>
</evidence>
<comment type="caution">
    <text evidence="13">The sequence shown here is derived from an EMBL/GenBank/DDBJ whole genome shotgun (WGS) entry which is preliminary data.</text>
</comment>
<keyword evidence="3" id="KW-0813">Transport</keyword>
<evidence type="ECO:0000256" key="3">
    <source>
        <dbReference type="ARBA" id="ARBA00022448"/>
    </source>
</evidence>
<dbReference type="InterPro" id="IPR003864">
    <property type="entry name" value="CSC1/OSCA1-like_7TM"/>
</dbReference>
<evidence type="ECO:0000256" key="7">
    <source>
        <dbReference type="SAM" id="MobiDB-lite"/>
    </source>
</evidence>
<feature type="transmembrane region" description="Helical" evidence="8">
    <location>
        <begin position="162"/>
        <end position="182"/>
    </location>
</feature>
<proteinExistence type="inferred from homology"/>
<feature type="transmembrane region" description="Helical" evidence="8">
    <location>
        <begin position="691"/>
        <end position="708"/>
    </location>
</feature>
<feature type="domain" description="CSC1/OSCA1-like 7TM region" evidence="9">
    <location>
        <begin position="410"/>
        <end position="682"/>
    </location>
</feature>
<feature type="region of interest" description="Disordered" evidence="7">
    <location>
        <begin position="735"/>
        <end position="764"/>
    </location>
</feature>
<evidence type="ECO:0000256" key="1">
    <source>
        <dbReference type="ARBA" id="ARBA00004141"/>
    </source>
</evidence>
<dbReference type="InterPro" id="IPR045122">
    <property type="entry name" value="Csc1-like"/>
</dbReference>
<keyword evidence="4 8" id="KW-0812">Transmembrane</keyword>
<feature type="domain" description="CSC1/OSCA1-like N-terminal transmembrane" evidence="11">
    <location>
        <begin position="36"/>
        <end position="184"/>
    </location>
</feature>
<feature type="domain" description="CSC1/OSCA1-like cytosolic" evidence="12">
    <location>
        <begin position="207"/>
        <end position="399"/>
    </location>
</feature>
<dbReference type="Pfam" id="PF14703">
    <property type="entry name" value="PHM7_cyt"/>
    <property type="match status" value="1"/>
</dbReference>
<name>A0A9P7N6R4_9HYPO</name>
<dbReference type="PANTHER" id="PTHR13018">
    <property type="entry name" value="PROBABLE MEMBRANE PROTEIN DUF221-RELATED"/>
    <property type="match status" value="1"/>
</dbReference>
<feature type="transmembrane region" description="Helical" evidence="8">
    <location>
        <begin position="625"/>
        <end position="646"/>
    </location>
</feature>
<dbReference type="Pfam" id="PF12621">
    <property type="entry name" value="PHM7_ext"/>
    <property type="match status" value="1"/>
</dbReference>
<feature type="transmembrane region" description="Helical" evidence="8">
    <location>
        <begin position="32"/>
        <end position="56"/>
    </location>
</feature>
<evidence type="ECO:0000313" key="13">
    <source>
        <dbReference type="EMBL" id="KAG5992524.1"/>
    </source>
</evidence>
<comment type="similarity">
    <text evidence="2">Belongs to the CSC1 (TC 1.A.17) family.</text>
</comment>
<reference evidence="13" key="1">
    <citation type="journal article" date="2020" name="bioRxiv">
        <title>Whole genome comparisons of ergot fungi reveals the divergence and evolution of species within the genus Claviceps are the result of varying mechanisms driving genome evolution and host range expansion.</title>
        <authorList>
            <person name="Wyka S.A."/>
            <person name="Mondo S.J."/>
            <person name="Liu M."/>
            <person name="Dettman J."/>
            <person name="Nalam V."/>
            <person name="Broders K.D."/>
        </authorList>
    </citation>
    <scope>NUCLEOTIDE SEQUENCE</scope>
    <source>
        <strain evidence="13">CCC 602</strain>
    </source>
</reference>
<feature type="domain" description="10TM putative phosphate transporter extracellular tail" evidence="10">
    <location>
        <begin position="783"/>
        <end position="877"/>
    </location>
</feature>
<feature type="transmembrane region" description="Helical" evidence="8">
    <location>
        <begin position="505"/>
        <end position="530"/>
    </location>
</feature>
<keyword evidence="5 8" id="KW-1133">Transmembrane helix</keyword>